<proteinExistence type="predicted"/>
<organism evidence="1 2">
    <name type="scientific">Gnomoniopsis smithogilvyi</name>
    <dbReference type="NCBI Taxonomy" id="1191159"/>
    <lineage>
        <taxon>Eukaryota</taxon>
        <taxon>Fungi</taxon>
        <taxon>Dikarya</taxon>
        <taxon>Ascomycota</taxon>
        <taxon>Pezizomycotina</taxon>
        <taxon>Sordariomycetes</taxon>
        <taxon>Sordariomycetidae</taxon>
        <taxon>Diaporthales</taxon>
        <taxon>Gnomoniaceae</taxon>
        <taxon>Gnomoniopsis</taxon>
    </lineage>
</organism>
<protein>
    <submittedName>
        <fullName evidence="1">Uncharacterized protein</fullName>
    </submittedName>
</protein>
<sequence length="581" mass="65940">MSSRNFTASDGGAWNHQNLFVPDLSRVIRKVVEEDFRGATPPGLLSVVFALPSVKSDLHIDLNDMIIKRVLDEIRDRCQVWIDCFGDEGHLIISARKLQHIQKGLQEVREWMLAQSRELEGNDTTLVHRSGDRPRFCIMLRPTQELGLGETITDGWRGVALLGGVKDEESLIPNLLDGFDIVHRDSQEVYDSSITKLLLNAIEQAVRLMRPELGRKYLRIHLGIRSLSKRQTKVKARDQYTTPQFRDLMNSATKRGHVAFRLCFGDENLTKLILRHIHKTDDPEKPTLRRFVALDATIDRLTDVKPRFCLVFFSGNFRIEMDIFVEPTNMCSSRRANRPNLPTASSPRIFRFNKTVDADIVVACPDMAFDWKLSVDSDLSTDNVHNKFRDLAKELRFDQAPEDGQTFPAVHVSRASLRKANIDNVACKAMWTFECVKAPCHIVLTEYHDWDAYPLSSFMEKNPRVAQFSFSPTGRNCPVPNKSCAVSLYGDDWDEKMRNLSPASIKFADQIIDLFGRDLDGEQYVDNLLHEIEFLLGITSHAAAEAESLRAPPQATKEVVPLINTAARAAKDDDCLIDFTD</sequence>
<comment type="caution">
    <text evidence="1">The sequence shown here is derived from an EMBL/GenBank/DDBJ whole genome shotgun (WGS) entry which is preliminary data.</text>
</comment>
<reference evidence="1" key="1">
    <citation type="submission" date="2022-10" db="EMBL/GenBank/DDBJ databases">
        <title>Tapping the CABI collections for fungal endophytes: first genome assemblies for Collariella, Neodidymelliopsis, Ascochyta clinopodiicola, Didymella pomorum, Didymosphaeria variabile, Neocosmospora piperis and Neocucurbitaria cava.</title>
        <authorList>
            <person name="Hill R."/>
        </authorList>
    </citation>
    <scope>NUCLEOTIDE SEQUENCE</scope>
    <source>
        <strain evidence="1">IMI 355082</strain>
    </source>
</reference>
<dbReference type="EMBL" id="JAPEVB010000002">
    <property type="protein sequence ID" value="KAJ4394310.1"/>
    <property type="molecule type" value="Genomic_DNA"/>
</dbReference>
<name>A0A9W8Z0Y1_9PEZI</name>
<evidence type="ECO:0000313" key="1">
    <source>
        <dbReference type="EMBL" id="KAJ4394310.1"/>
    </source>
</evidence>
<gene>
    <name evidence="1" type="ORF">N0V93_003527</name>
</gene>
<accession>A0A9W8Z0Y1</accession>
<dbReference type="Proteomes" id="UP001140453">
    <property type="component" value="Unassembled WGS sequence"/>
</dbReference>
<evidence type="ECO:0000313" key="2">
    <source>
        <dbReference type="Proteomes" id="UP001140453"/>
    </source>
</evidence>
<keyword evidence="2" id="KW-1185">Reference proteome</keyword>
<dbReference type="AlphaFoldDB" id="A0A9W8Z0Y1"/>
<dbReference type="OrthoDB" id="5216603at2759"/>